<keyword evidence="2" id="KW-1185">Reference proteome</keyword>
<comment type="caution">
    <text evidence="1">The sequence shown here is derived from an EMBL/GenBank/DDBJ whole genome shotgun (WGS) entry which is preliminary data.</text>
</comment>
<name>A0A8X6T7E3_NEPPI</name>
<dbReference type="Proteomes" id="UP000887013">
    <property type="component" value="Unassembled WGS sequence"/>
</dbReference>
<gene>
    <name evidence="1" type="ORF">NPIL_172411</name>
</gene>
<accession>A0A8X6T7E3</accession>
<organism evidence="1 2">
    <name type="scientific">Nephila pilipes</name>
    <name type="common">Giant wood spider</name>
    <name type="synonym">Nephila maculata</name>
    <dbReference type="NCBI Taxonomy" id="299642"/>
    <lineage>
        <taxon>Eukaryota</taxon>
        <taxon>Metazoa</taxon>
        <taxon>Ecdysozoa</taxon>
        <taxon>Arthropoda</taxon>
        <taxon>Chelicerata</taxon>
        <taxon>Arachnida</taxon>
        <taxon>Araneae</taxon>
        <taxon>Araneomorphae</taxon>
        <taxon>Entelegynae</taxon>
        <taxon>Araneoidea</taxon>
        <taxon>Nephilidae</taxon>
        <taxon>Nephila</taxon>
    </lineage>
</organism>
<evidence type="ECO:0000313" key="1">
    <source>
        <dbReference type="EMBL" id="GFS81564.1"/>
    </source>
</evidence>
<dbReference type="EMBL" id="BMAW01003025">
    <property type="protein sequence ID" value="GFS81564.1"/>
    <property type="molecule type" value="Genomic_DNA"/>
</dbReference>
<evidence type="ECO:0000313" key="2">
    <source>
        <dbReference type="Proteomes" id="UP000887013"/>
    </source>
</evidence>
<sequence>MRKVFQLEYFGSLVTKIKLKDPRAVKPEDAVFAELDNLKSVYWELGKATEVPPEGDKFSGLVPVKTTNFEFGRK</sequence>
<reference evidence="1" key="1">
    <citation type="submission" date="2020-08" db="EMBL/GenBank/DDBJ databases">
        <title>Multicomponent nature underlies the extraordinary mechanical properties of spider dragline silk.</title>
        <authorList>
            <person name="Kono N."/>
            <person name="Nakamura H."/>
            <person name="Mori M."/>
            <person name="Yoshida Y."/>
            <person name="Ohtoshi R."/>
            <person name="Malay A.D."/>
            <person name="Moran D.A.P."/>
            <person name="Tomita M."/>
            <person name="Numata K."/>
            <person name="Arakawa K."/>
        </authorList>
    </citation>
    <scope>NUCLEOTIDE SEQUENCE</scope>
</reference>
<dbReference type="AlphaFoldDB" id="A0A8X6T7E3"/>
<protein>
    <submittedName>
        <fullName evidence="1">Uncharacterized protein</fullName>
    </submittedName>
</protein>
<proteinExistence type="predicted"/>